<gene>
    <name evidence="3" type="ORF">DET59_10686</name>
</gene>
<dbReference type="GO" id="GO:0030420">
    <property type="term" value="P:establishment of competence for transformation"/>
    <property type="evidence" value="ECO:0007669"/>
    <property type="project" value="UniProtKB-KW"/>
</dbReference>
<comment type="caution">
    <text evidence="3">The sequence shown here is derived from an EMBL/GenBank/DDBJ whole genome shotgun (WGS) entry which is preliminary data.</text>
</comment>
<evidence type="ECO:0000256" key="1">
    <source>
        <dbReference type="ARBA" id="ARBA00004241"/>
    </source>
</evidence>
<comment type="subcellular location">
    <subcellularLocation>
        <location evidence="1">Cell surface</location>
    </subcellularLocation>
</comment>
<dbReference type="Pfam" id="PF07963">
    <property type="entry name" value="N_methyl"/>
    <property type="match status" value="1"/>
</dbReference>
<evidence type="ECO:0000313" key="4">
    <source>
        <dbReference type="Proteomes" id="UP000252118"/>
    </source>
</evidence>
<dbReference type="OrthoDB" id="2594125at2"/>
<evidence type="ECO:0000313" key="3">
    <source>
        <dbReference type="EMBL" id="RBP04299.1"/>
    </source>
</evidence>
<dbReference type="Proteomes" id="UP000252118">
    <property type="component" value="Unassembled WGS sequence"/>
</dbReference>
<dbReference type="AlphaFoldDB" id="A0A366ES18"/>
<name>A0A366ES18_9BACI</name>
<dbReference type="InterPro" id="IPR012902">
    <property type="entry name" value="N_methyl_site"/>
</dbReference>
<dbReference type="EMBL" id="QNRJ01000006">
    <property type="protein sequence ID" value="RBP04299.1"/>
    <property type="molecule type" value="Genomic_DNA"/>
</dbReference>
<dbReference type="RefSeq" id="WP_113969510.1">
    <property type="nucleotide sequence ID" value="NZ_QNRJ01000006.1"/>
</dbReference>
<proteinExistence type="predicted"/>
<organism evidence="3 4">
    <name type="scientific">Rossellomorea aquimaris</name>
    <dbReference type="NCBI Taxonomy" id="189382"/>
    <lineage>
        <taxon>Bacteria</taxon>
        <taxon>Bacillati</taxon>
        <taxon>Bacillota</taxon>
        <taxon>Bacilli</taxon>
        <taxon>Bacillales</taxon>
        <taxon>Bacillaceae</taxon>
        <taxon>Rossellomorea</taxon>
    </lineage>
</organism>
<sequence>MIENTVRPLMEKLKAKISDNRGITLVELLLTLSISAILLPVTYGAMITGYKVYEKVSIDAQLREDADYVSAMVMKNLYSYPFDTIEECVPSSSTCVKFINSSELSVAPYSGKSFYQVVEEEIVNDEQILQLVQVGEKKQWSFDGSILTTPSDFSGSIITSTCTSKPCNEAIIQLSYKVSHPNFDKTLNLESSFGF</sequence>
<reference evidence="3 4" key="1">
    <citation type="submission" date="2018-06" db="EMBL/GenBank/DDBJ databases">
        <title>Freshwater and sediment microbial communities from various areas in North America, analyzing microbe dynamics in response to fracking.</title>
        <authorList>
            <person name="Lamendella R."/>
        </authorList>
    </citation>
    <scope>NUCLEOTIDE SEQUENCE [LARGE SCALE GENOMIC DNA]</scope>
    <source>
        <strain evidence="3 4">97B</strain>
    </source>
</reference>
<keyword evidence="2" id="KW-0178">Competence</keyword>
<dbReference type="GO" id="GO:0009986">
    <property type="term" value="C:cell surface"/>
    <property type="evidence" value="ECO:0007669"/>
    <property type="project" value="UniProtKB-SubCell"/>
</dbReference>
<protein>
    <submittedName>
        <fullName evidence="3">Pilin/secretion family protein with methylation motif</fullName>
    </submittedName>
</protein>
<evidence type="ECO:0000256" key="2">
    <source>
        <dbReference type="ARBA" id="ARBA00023287"/>
    </source>
</evidence>
<accession>A0A366ES18</accession>